<evidence type="ECO:0000313" key="2">
    <source>
        <dbReference type="Proteomes" id="UP000789920"/>
    </source>
</evidence>
<dbReference type="EMBL" id="CAJVQC010031036">
    <property type="protein sequence ID" value="CAG8747310.1"/>
    <property type="molecule type" value="Genomic_DNA"/>
</dbReference>
<comment type="caution">
    <text evidence="1">The sequence shown here is derived from an EMBL/GenBank/DDBJ whole genome shotgun (WGS) entry which is preliminary data.</text>
</comment>
<feature type="non-terminal residue" evidence="1">
    <location>
        <position position="68"/>
    </location>
</feature>
<reference evidence="1" key="1">
    <citation type="submission" date="2021-06" db="EMBL/GenBank/DDBJ databases">
        <authorList>
            <person name="Kallberg Y."/>
            <person name="Tangrot J."/>
            <person name="Rosling A."/>
        </authorList>
    </citation>
    <scope>NUCLEOTIDE SEQUENCE</scope>
    <source>
        <strain evidence="1">MA461A</strain>
    </source>
</reference>
<organism evidence="1 2">
    <name type="scientific">Racocetra persica</name>
    <dbReference type="NCBI Taxonomy" id="160502"/>
    <lineage>
        <taxon>Eukaryota</taxon>
        <taxon>Fungi</taxon>
        <taxon>Fungi incertae sedis</taxon>
        <taxon>Mucoromycota</taxon>
        <taxon>Glomeromycotina</taxon>
        <taxon>Glomeromycetes</taxon>
        <taxon>Diversisporales</taxon>
        <taxon>Gigasporaceae</taxon>
        <taxon>Racocetra</taxon>
    </lineage>
</organism>
<evidence type="ECO:0000313" key="1">
    <source>
        <dbReference type="EMBL" id="CAG8747310.1"/>
    </source>
</evidence>
<dbReference type="Proteomes" id="UP000789920">
    <property type="component" value="Unassembled WGS sequence"/>
</dbReference>
<accession>A0ACA9QCT7</accession>
<protein>
    <submittedName>
        <fullName evidence="1">31304_t:CDS:1</fullName>
    </submittedName>
</protein>
<name>A0ACA9QCT7_9GLOM</name>
<keyword evidence="2" id="KW-1185">Reference proteome</keyword>
<gene>
    <name evidence="1" type="ORF">RPERSI_LOCUS13803</name>
</gene>
<sequence>MLSELRGVVCLEEGVVGIVVGNEFSPDAIEEANKSESFPIILTTKTRLPLTLLNLTLDIIHKTPIKLS</sequence>
<proteinExistence type="predicted"/>